<evidence type="ECO:0000256" key="4">
    <source>
        <dbReference type="ARBA" id="ARBA00022955"/>
    </source>
</evidence>
<keyword evidence="7" id="KW-0472">Membrane</keyword>
<dbReference type="PANTHER" id="PTHR43391">
    <property type="entry name" value="RETINOL DEHYDROGENASE-RELATED"/>
    <property type="match status" value="1"/>
</dbReference>
<dbReference type="GO" id="GO:0016020">
    <property type="term" value="C:membrane"/>
    <property type="evidence" value="ECO:0007669"/>
    <property type="project" value="UniProtKB-SubCell"/>
</dbReference>
<dbReference type="InterPro" id="IPR036291">
    <property type="entry name" value="NAD(P)-bd_dom_sf"/>
</dbReference>
<keyword evidence="3" id="KW-0521">NADP</keyword>
<evidence type="ECO:0000256" key="5">
    <source>
        <dbReference type="ARBA" id="ARBA00022968"/>
    </source>
</evidence>
<keyword evidence="7" id="KW-1133">Transmembrane helix</keyword>
<keyword evidence="6" id="KW-0560">Oxidoreductase</keyword>
<keyword evidence="9" id="KW-1185">Reference proteome</keyword>
<keyword evidence="4" id="KW-0752">Steroid biosynthesis</keyword>
<evidence type="ECO:0000313" key="8">
    <source>
        <dbReference type="EMBL" id="KAE8705943.1"/>
    </source>
</evidence>
<keyword evidence="5" id="KW-0735">Signal-anchor</keyword>
<evidence type="ECO:0000256" key="2">
    <source>
        <dbReference type="ARBA" id="ARBA00006484"/>
    </source>
</evidence>
<dbReference type="AlphaFoldDB" id="A0A6A3AQ57"/>
<sequence>MLSVLNTITVTAPVNHLQTELVDFIHHLLRIIFPLLTILFLSFFMPPYLILKLISNISRSFRPENVAGKVVLITGASSGIGEHIAYEYARKGAHLALVARREDRLGAVADKSRRLGSPDVLIISTDVLIIPTDVSRSEDCKIVVDKAVDYFGCHK</sequence>
<dbReference type="GO" id="GO:0016491">
    <property type="term" value="F:oxidoreductase activity"/>
    <property type="evidence" value="ECO:0007669"/>
    <property type="project" value="UniProtKB-KW"/>
</dbReference>
<dbReference type="InterPro" id="IPR002347">
    <property type="entry name" value="SDR_fam"/>
</dbReference>
<keyword evidence="4" id="KW-0443">Lipid metabolism</keyword>
<evidence type="ECO:0000256" key="7">
    <source>
        <dbReference type="SAM" id="Phobius"/>
    </source>
</evidence>
<dbReference type="Gene3D" id="3.40.50.720">
    <property type="entry name" value="NAD(P)-binding Rossmann-like Domain"/>
    <property type="match status" value="1"/>
</dbReference>
<comment type="caution">
    <text evidence="8">The sequence shown here is derived from an EMBL/GenBank/DDBJ whole genome shotgun (WGS) entry which is preliminary data.</text>
</comment>
<dbReference type="PANTHER" id="PTHR43391:SF90">
    <property type="entry name" value="11-BETA-HYDROXYSTEROID DEHYDROGENASE-LIKE 4A-RELATED"/>
    <property type="match status" value="1"/>
</dbReference>
<organism evidence="8 9">
    <name type="scientific">Hibiscus syriacus</name>
    <name type="common">Rose of Sharon</name>
    <dbReference type="NCBI Taxonomy" id="106335"/>
    <lineage>
        <taxon>Eukaryota</taxon>
        <taxon>Viridiplantae</taxon>
        <taxon>Streptophyta</taxon>
        <taxon>Embryophyta</taxon>
        <taxon>Tracheophyta</taxon>
        <taxon>Spermatophyta</taxon>
        <taxon>Magnoliopsida</taxon>
        <taxon>eudicotyledons</taxon>
        <taxon>Gunneridae</taxon>
        <taxon>Pentapetalae</taxon>
        <taxon>rosids</taxon>
        <taxon>malvids</taxon>
        <taxon>Malvales</taxon>
        <taxon>Malvaceae</taxon>
        <taxon>Malvoideae</taxon>
        <taxon>Hibiscus</taxon>
    </lineage>
</organism>
<dbReference type="GO" id="GO:0005829">
    <property type="term" value="C:cytosol"/>
    <property type="evidence" value="ECO:0007669"/>
    <property type="project" value="TreeGrafter"/>
</dbReference>
<protein>
    <submittedName>
        <fullName evidence="8">11-beta-hydroxysteroid dehydrogenase-like 2</fullName>
    </submittedName>
</protein>
<feature type="transmembrane region" description="Helical" evidence="7">
    <location>
        <begin position="31"/>
        <end position="51"/>
    </location>
</feature>
<evidence type="ECO:0000256" key="1">
    <source>
        <dbReference type="ARBA" id="ARBA00004606"/>
    </source>
</evidence>
<dbReference type="SUPFAM" id="SSF51735">
    <property type="entry name" value="NAD(P)-binding Rossmann-fold domains"/>
    <property type="match status" value="1"/>
</dbReference>
<keyword evidence="7" id="KW-0812">Transmembrane</keyword>
<dbReference type="GO" id="GO:0006694">
    <property type="term" value="P:steroid biosynthetic process"/>
    <property type="evidence" value="ECO:0007669"/>
    <property type="project" value="UniProtKB-KW"/>
</dbReference>
<gene>
    <name evidence="8" type="ORF">F3Y22_tig00110415pilonHSYRG00206</name>
</gene>
<evidence type="ECO:0000256" key="3">
    <source>
        <dbReference type="ARBA" id="ARBA00022857"/>
    </source>
</evidence>
<comment type="subcellular location">
    <subcellularLocation>
        <location evidence="1">Membrane</location>
        <topology evidence="1">Single-pass type II membrane protein</topology>
    </subcellularLocation>
</comment>
<dbReference type="Pfam" id="PF00106">
    <property type="entry name" value="adh_short"/>
    <property type="match status" value="1"/>
</dbReference>
<reference evidence="8" key="1">
    <citation type="submission" date="2019-09" db="EMBL/GenBank/DDBJ databases">
        <title>Draft genome information of white flower Hibiscus syriacus.</title>
        <authorList>
            <person name="Kim Y.-M."/>
        </authorList>
    </citation>
    <scope>NUCLEOTIDE SEQUENCE [LARGE SCALE GENOMIC DNA]</scope>
    <source>
        <strain evidence="8">YM2019G1</strain>
    </source>
</reference>
<accession>A0A6A3AQ57</accession>
<proteinExistence type="inferred from homology"/>
<evidence type="ECO:0000313" key="9">
    <source>
        <dbReference type="Proteomes" id="UP000436088"/>
    </source>
</evidence>
<dbReference type="Proteomes" id="UP000436088">
    <property type="component" value="Unassembled WGS sequence"/>
</dbReference>
<dbReference type="EMBL" id="VEPZ02000978">
    <property type="protein sequence ID" value="KAE8705943.1"/>
    <property type="molecule type" value="Genomic_DNA"/>
</dbReference>
<name>A0A6A3AQ57_HIBSY</name>
<keyword evidence="4" id="KW-0444">Lipid biosynthesis</keyword>
<comment type="similarity">
    <text evidence="2">Belongs to the short-chain dehydrogenases/reductases (SDR) family.</text>
</comment>
<evidence type="ECO:0000256" key="6">
    <source>
        <dbReference type="ARBA" id="ARBA00023002"/>
    </source>
</evidence>